<evidence type="ECO:0008006" key="3">
    <source>
        <dbReference type="Google" id="ProtNLM"/>
    </source>
</evidence>
<proteinExistence type="predicted"/>
<sequence length="211" mass="24295">MKKYAVITGDITDFTSLDNERREELIGDTHDHIKRWVKRSGDAAIFRGDSFQLLFEDLNLAVIRSIQLICWFKKQAEKKFPKLSTRISLGVGELAFKGKTVLDSDGEAFHLSGRNFDQLETGELLRITTGNEELNEQLDVLLTFMNVVMNGWTSHQAEIIYWVLEDQNATQENIGRRLNIFQSNIATRLKVARWKEMEKGINYITVQLQKG</sequence>
<gene>
    <name evidence="1" type="ORF">ACFQZS_03760</name>
</gene>
<dbReference type="Proteomes" id="UP001596958">
    <property type="component" value="Unassembled WGS sequence"/>
</dbReference>
<evidence type="ECO:0000313" key="2">
    <source>
        <dbReference type="Proteomes" id="UP001596958"/>
    </source>
</evidence>
<accession>A0ABW2YUK1</accession>
<dbReference type="RefSeq" id="WP_377097431.1">
    <property type="nucleotide sequence ID" value="NZ_JBHTHU010000001.1"/>
</dbReference>
<keyword evidence="2" id="KW-1185">Reference proteome</keyword>
<comment type="caution">
    <text evidence="1">The sequence shown here is derived from an EMBL/GenBank/DDBJ whole genome shotgun (WGS) entry which is preliminary data.</text>
</comment>
<reference evidence="2" key="1">
    <citation type="journal article" date="2019" name="Int. J. Syst. Evol. Microbiol.">
        <title>The Global Catalogue of Microorganisms (GCM) 10K type strain sequencing project: providing services to taxonomists for standard genome sequencing and annotation.</title>
        <authorList>
            <consortium name="The Broad Institute Genomics Platform"/>
            <consortium name="The Broad Institute Genome Sequencing Center for Infectious Disease"/>
            <person name="Wu L."/>
            <person name="Ma J."/>
        </authorList>
    </citation>
    <scope>NUCLEOTIDE SEQUENCE [LARGE SCALE GENOMIC DNA]</scope>
    <source>
        <strain evidence="2">CCUG 63418</strain>
    </source>
</reference>
<protein>
    <recommendedName>
        <fullName evidence="3">SatD family (SatD)</fullName>
    </recommendedName>
</protein>
<evidence type="ECO:0000313" key="1">
    <source>
        <dbReference type="EMBL" id="MFD0749244.1"/>
    </source>
</evidence>
<dbReference type="EMBL" id="JBHTHU010000001">
    <property type="protein sequence ID" value="MFD0749244.1"/>
    <property type="molecule type" value="Genomic_DNA"/>
</dbReference>
<name>A0ABW2YUK1_9SPHI</name>
<organism evidence="1 2">
    <name type="scientific">Mucilaginibacter calamicampi</name>
    <dbReference type="NCBI Taxonomy" id="1302352"/>
    <lineage>
        <taxon>Bacteria</taxon>
        <taxon>Pseudomonadati</taxon>
        <taxon>Bacteroidota</taxon>
        <taxon>Sphingobacteriia</taxon>
        <taxon>Sphingobacteriales</taxon>
        <taxon>Sphingobacteriaceae</taxon>
        <taxon>Mucilaginibacter</taxon>
    </lineage>
</organism>